<dbReference type="AlphaFoldDB" id="A0A7M7M963"/>
<keyword evidence="2" id="KW-1185">Reference proteome</keyword>
<accession>A0A7M7M963</accession>
<dbReference type="EnsemblMetazoa" id="XM_022789449">
    <property type="protein sequence ID" value="XP_022645184"/>
    <property type="gene ID" value="LOC111243629"/>
</dbReference>
<dbReference type="EnsemblMetazoa" id="XM_022789452">
    <property type="protein sequence ID" value="XP_022645187"/>
    <property type="gene ID" value="LOC111243629"/>
</dbReference>
<dbReference type="EnsemblMetazoa" id="XM_022789450">
    <property type="protein sequence ID" value="XP_022645185"/>
    <property type="gene ID" value="LOC111243629"/>
</dbReference>
<sequence length="146" mass="17066">MYSMNVHRLHILERLWECLSTSEDLEKKAISSTCHYEISVNKDKFLVFEENTLIPVYRFQEIDRTEVYSCLAVLSSQAKLREWDTRLGPSSAYNLGNNQSKSAAESSRFVLELFIGDEQDYNAHINVLSCFAFCYRHRYYNRSISA</sequence>
<reference evidence="1" key="1">
    <citation type="submission" date="2021-01" db="UniProtKB">
        <authorList>
            <consortium name="EnsemblMetazoa"/>
        </authorList>
    </citation>
    <scope>IDENTIFICATION</scope>
</reference>
<dbReference type="KEGG" id="vde:111243629"/>
<dbReference type="EnsemblMetazoa" id="XM_022789451">
    <property type="protein sequence ID" value="XP_022645186"/>
    <property type="gene ID" value="LOC111243629"/>
</dbReference>
<proteinExistence type="predicted"/>
<dbReference type="RefSeq" id="XP_022645184.1">
    <property type="nucleotide sequence ID" value="XM_022789449.1"/>
</dbReference>
<dbReference type="RefSeq" id="XP_022645185.1">
    <property type="nucleotide sequence ID" value="XM_022789450.1"/>
</dbReference>
<dbReference type="GeneID" id="111243629"/>
<dbReference type="Proteomes" id="UP000594260">
    <property type="component" value="Unplaced"/>
</dbReference>
<dbReference type="RefSeq" id="XP_022645186.1">
    <property type="nucleotide sequence ID" value="XM_022789451.1"/>
</dbReference>
<protein>
    <submittedName>
        <fullName evidence="1">Uncharacterized protein</fullName>
    </submittedName>
</protein>
<evidence type="ECO:0000313" key="2">
    <source>
        <dbReference type="Proteomes" id="UP000594260"/>
    </source>
</evidence>
<name>A0A7M7M963_VARDE</name>
<dbReference type="RefSeq" id="XP_022645187.1">
    <property type="nucleotide sequence ID" value="XM_022789452.1"/>
</dbReference>
<dbReference type="InParanoid" id="A0A7M7M963"/>
<organism evidence="1 2">
    <name type="scientific">Varroa destructor</name>
    <name type="common">Honeybee mite</name>
    <dbReference type="NCBI Taxonomy" id="109461"/>
    <lineage>
        <taxon>Eukaryota</taxon>
        <taxon>Metazoa</taxon>
        <taxon>Ecdysozoa</taxon>
        <taxon>Arthropoda</taxon>
        <taxon>Chelicerata</taxon>
        <taxon>Arachnida</taxon>
        <taxon>Acari</taxon>
        <taxon>Parasitiformes</taxon>
        <taxon>Mesostigmata</taxon>
        <taxon>Gamasina</taxon>
        <taxon>Dermanyssoidea</taxon>
        <taxon>Varroidae</taxon>
        <taxon>Varroa</taxon>
    </lineage>
</organism>
<evidence type="ECO:0000313" key="1">
    <source>
        <dbReference type="EnsemblMetazoa" id="XP_022645187"/>
    </source>
</evidence>